<dbReference type="InterPro" id="IPR051333">
    <property type="entry name" value="CLIP_Serine_Protease"/>
</dbReference>
<protein>
    <recommendedName>
        <fullName evidence="4">Peptidase S1 domain-containing protein</fullName>
    </recommendedName>
</protein>
<dbReference type="Gene3D" id="2.40.10.10">
    <property type="entry name" value="Trypsin-like serine proteases"/>
    <property type="match status" value="2"/>
</dbReference>
<reference evidence="5" key="2">
    <citation type="submission" date="2020-12" db="EMBL/GenBank/DDBJ databases">
        <authorList>
            <person name="Kanost M."/>
        </authorList>
    </citation>
    <scope>NUCLEOTIDE SEQUENCE</scope>
</reference>
<dbReference type="EMBL" id="JH668528">
    <property type="protein sequence ID" value="KAG6456930.1"/>
    <property type="molecule type" value="Genomic_DNA"/>
</dbReference>
<keyword evidence="2" id="KW-0645">Protease</keyword>
<gene>
    <name evidence="5" type="ORF">O3G_MSEX010040</name>
</gene>
<evidence type="ECO:0000313" key="6">
    <source>
        <dbReference type="Proteomes" id="UP000791440"/>
    </source>
</evidence>
<dbReference type="PANTHER" id="PTHR24260">
    <property type="match status" value="1"/>
</dbReference>
<evidence type="ECO:0000256" key="2">
    <source>
        <dbReference type="RuleBase" id="RU363034"/>
    </source>
</evidence>
<dbReference type="SUPFAM" id="SSF50494">
    <property type="entry name" value="Trypsin-like serine proteases"/>
    <property type="match status" value="1"/>
</dbReference>
<dbReference type="AlphaFoldDB" id="A0A921ZFR4"/>
<dbReference type="InterPro" id="IPR033116">
    <property type="entry name" value="TRYPSIN_SER"/>
</dbReference>
<dbReference type="InterPro" id="IPR001254">
    <property type="entry name" value="Trypsin_dom"/>
</dbReference>
<dbReference type="InterPro" id="IPR018114">
    <property type="entry name" value="TRYPSIN_HIS"/>
</dbReference>
<dbReference type="PRINTS" id="PR00722">
    <property type="entry name" value="CHYMOTRYPSIN"/>
</dbReference>
<keyword evidence="2" id="KW-0720">Serine protease</keyword>
<dbReference type="Pfam" id="PF00089">
    <property type="entry name" value="Trypsin"/>
    <property type="match status" value="1"/>
</dbReference>
<evidence type="ECO:0000259" key="4">
    <source>
        <dbReference type="PROSITE" id="PS50240"/>
    </source>
</evidence>
<dbReference type="InterPro" id="IPR043504">
    <property type="entry name" value="Peptidase_S1_PA_chymotrypsin"/>
</dbReference>
<keyword evidence="1" id="KW-1015">Disulfide bond</keyword>
<feature type="chain" id="PRO_5038276541" description="Peptidase S1 domain-containing protein" evidence="3">
    <location>
        <begin position="22"/>
        <end position="284"/>
    </location>
</feature>
<dbReference type="InterPro" id="IPR009003">
    <property type="entry name" value="Peptidase_S1_PA"/>
</dbReference>
<dbReference type="GO" id="GO:0004252">
    <property type="term" value="F:serine-type endopeptidase activity"/>
    <property type="evidence" value="ECO:0007669"/>
    <property type="project" value="InterPro"/>
</dbReference>
<reference evidence="5" key="1">
    <citation type="journal article" date="2016" name="Insect Biochem. Mol. Biol.">
        <title>Multifaceted biological insights from a draft genome sequence of the tobacco hornworm moth, Manduca sexta.</title>
        <authorList>
            <person name="Kanost M.R."/>
            <person name="Arrese E.L."/>
            <person name="Cao X."/>
            <person name="Chen Y.R."/>
            <person name="Chellapilla S."/>
            <person name="Goldsmith M.R."/>
            <person name="Grosse-Wilde E."/>
            <person name="Heckel D.G."/>
            <person name="Herndon N."/>
            <person name="Jiang H."/>
            <person name="Papanicolaou A."/>
            <person name="Qu J."/>
            <person name="Soulages J.L."/>
            <person name="Vogel H."/>
            <person name="Walters J."/>
            <person name="Waterhouse R.M."/>
            <person name="Ahn S.J."/>
            <person name="Almeida F.C."/>
            <person name="An C."/>
            <person name="Aqrawi P."/>
            <person name="Bretschneider A."/>
            <person name="Bryant W.B."/>
            <person name="Bucks S."/>
            <person name="Chao H."/>
            <person name="Chevignon G."/>
            <person name="Christen J.M."/>
            <person name="Clarke D.F."/>
            <person name="Dittmer N.T."/>
            <person name="Ferguson L.C.F."/>
            <person name="Garavelou S."/>
            <person name="Gordon K.H.J."/>
            <person name="Gunaratna R.T."/>
            <person name="Han Y."/>
            <person name="Hauser F."/>
            <person name="He Y."/>
            <person name="Heidel-Fischer H."/>
            <person name="Hirsh A."/>
            <person name="Hu Y."/>
            <person name="Jiang H."/>
            <person name="Kalra D."/>
            <person name="Klinner C."/>
            <person name="Konig C."/>
            <person name="Kovar C."/>
            <person name="Kroll A.R."/>
            <person name="Kuwar S.S."/>
            <person name="Lee S.L."/>
            <person name="Lehman R."/>
            <person name="Li K."/>
            <person name="Li Z."/>
            <person name="Liang H."/>
            <person name="Lovelace S."/>
            <person name="Lu Z."/>
            <person name="Mansfield J.H."/>
            <person name="McCulloch K.J."/>
            <person name="Mathew T."/>
            <person name="Morton B."/>
            <person name="Muzny D.M."/>
            <person name="Neunemann D."/>
            <person name="Ongeri F."/>
            <person name="Pauchet Y."/>
            <person name="Pu L.L."/>
            <person name="Pyrousis I."/>
            <person name="Rao X.J."/>
            <person name="Redding A."/>
            <person name="Roesel C."/>
            <person name="Sanchez-Gracia A."/>
            <person name="Schaack S."/>
            <person name="Shukla A."/>
            <person name="Tetreau G."/>
            <person name="Wang Y."/>
            <person name="Xiong G.H."/>
            <person name="Traut W."/>
            <person name="Walsh T.K."/>
            <person name="Worley K.C."/>
            <person name="Wu D."/>
            <person name="Wu W."/>
            <person name="Wu Y.Q."/>
            <person name="Zhang X."/>
            <person name="Zou Z."/>
            <person name="Zucker H."/>
            <person name="Briscoe A.D."/>
            <person name="Burmester T."/>
            <person name="Clem R.J."/>
            <person name="Feyereisen R."/>
            <person name="Grimmelikhuijzen C.J.P."/>
            <person name="Hamodrakas S.J."/>
            <person name="Hansson B.S."/>
            <person name="Huguet E."/>
            <person name="Jermiin L.S."/>
            <person name="Lan Q."/>
            <person name="Lehman H.K."/>
            <person name="Lorenzen M."/>
            <person name="Merzendorfer H."/>
            <person name="Michalopoulos I."/>
            <person name="Morton D.B."/>
            <person name="Muthukrishnan S."/>
            <person name="Oakeshott J.G."/>
            <person name="Palmer W."/>
            <person name="Park Y."/>
            <person name="Passarelli A.L."/>
            <person name="Rozas J."/>
            <person name="Schwartz L.M."/>
            <person name="Smith W."/>
            <person name="Southgate A."/>
            <person name="Vilcinskas A."/>
            <person name="Vogt R."/>
            <person name="Wang P."/>
            <person name="Werren J."/>
            <person name="Yu X.Q."/>
            <person name="Zhou J.J."/>
            <person name="Brown S.J."/>
            <person name="Scherer S.E."/>
            <person name="Richards S."/>
            <person name="Blissard G.W."/>
        </authorList>
    </citation>
    <scope>NUCLEOTIDE SEQUENCE</scope>
</reference>
<dbReference type="GO" id="GO:0006508">
    <property type="term" value="P:proteolysis"/>
    <property type="evidence" value="ECO:0007669"/>
    <property type="project" value="UniProtKB-KW"/>
</dbReference>
<accession>A0A921ZFR4</accession>
<name>A0A921ZFR4_MANSE</name>
<dbReference type="PROSITE" id="PS00134">
    <property type="entry name" value="TRYPSIN_HIS"/>
    <property type="match status" value="1"/>
</dbReference>
<keyword evidence="6" id="KW-1185">Reference proteome</keyword>
<feature type="domain" description="Peptidase S1" evidence="4">
    <location>
        <begin position="47"/>
        <end position="284"/>
    </location>
</feature>
<dbReference type="Proteomes" id="UP000791440">
    <property type="component" value="Unassembled WGS sequence"/>
</dbReference>
<dbReference type="EMBL" id="JH668528">
    <property type="protein sequence ID" value="KAG6456929.1"/>
    <property type="molecule type" value="Genomic_DNA"/>
</dbReference>
<dbReference type="PROSITE" id="PS50240">
    <property type="entry name" value="TRYPSIN_DOM"/>
    <property type="match status" value="1"/>
</dbReference>
<dbReference type="PANTHER" id="PTHR24260:SF136">
    <property type="entry name" value="GH08193P-RELATED"/>
    <property type="match status" value="1"/>
</dbReference>
<proteinExistence type="predicted"/>
<dbReference type="InterPro" id="IPR001314">
    <property type="entry name" value="Peptidase_S1A"/>
</dbReference>
<feature type="signal peptide" evidence="3">
    <location>
        <begin position="1"/>
        <end position="21"/>
    </location>
</feature>
<evidence type="ECO:0000256" key="3">
    <source>
        <dbReference type="SAM" id="SignalP"/>
    </source>
</evidence>
<keyword evidence="2" id="KW-0378">Hydrolase</keyword>
<comment type="caution">
    <text evidence="5">The sequence shown here is derived from an EMBL/GenBank/DDBJ whole genome shotgun (WGS) entry which is preliminary data.</text>
</comment>
<dbReference type="SMART" id="SM00020">
    <property type="entry name" value="Tryp_SPc"/>
    <property type="match status" value="1"/>
</dbReference>
<evidence type="ECO:0000313" key="5">
    <source>
        <dbReference type="EMBL" id="KAG6456929.1"/>
    </source>
</evidence>
<organism evidence="5 6">
    <name type="scientific">Manduca sexta</name>
    <name type="common">Tobacco hawkmoth</name>
    <name type="synonym">Tobacco hornworm</name>
    <dbReference type="NCBI Taxonomy" id="7130"/>
    <lineage>
        <taxon>Eukaryota</taxon>
        <taxon>Metazoa</taxon>
        <taxon>Ecdysozoa</taxon>
        <taxon>Arthropoda</taxon>
        <taxon>Hexapoda</taxon>
        <taxon>Insecta</taxon>
        <taxon>Pterygota</taxon>
        <taxon>Neoptera</taxon>
        <taxon>Endopterygota</taxon>
        <taxon>Lepidoptera</taxon>
        <taxon>Glossata</taxon>
        <taxon>Ditrysia</taxon>
        <taxon>Bombycoidea</taxon>
        <taxon>Sphingidae</taxon>
        <taxon>Sphinginae</taxon>
        <taxon>Sphingini</taxon>
        <taxon>Manduca</taxon>
    </lineage>
</organism>
<dbReference type="CDD" id="cd00190">
    <property type="entry name" value="Tryp_SPc"/>
    <property type="match status" value="1"/>
</dbReference>
<dbReference type="PROSITE" id="PS00135">
    <property type="entry name" value="TRYPSIN_SER"/>
    <property type="match status" value="1"/>
</dbReference>
<sequence length="284" mass="30408">MIFQNKYIFLLSCVFVCRSAAVYENGYHMDVGVPKATWLRRQPISRIVGGTKVDAATAVPYQAGIVVRLTTGWTSVCGGSVVSATRVLTAAHCWWDGQSQAALFTIVLGSLTLFSGGTRIETKQVTPHANWNTRDYTHDIAMVRIPAITFSNKIQAIPLPTASIVNNNFVGFTGTISGFGKTSDAQSAVSSSTVLHRATVPVISNAVCQRSFSLNIHGSHLCTSGDGRKGTCDGDSGGPLTVIVNNQRVQIGVVSFGPPSGCEFGEPSVYTRLTSFLNWLQAQM</sequence>
<keyword evidence="3" id="KW-0732">Signal</keyword>
<evidence type="ECO:0000256" key="1">
    <source>
        <dbReference type="ARBA" id="ARBA00023157"/>
    </source>
</evidence>